<sequence length="465" mass="53457">MKNEVRNIVKDIKAGRDIAGNIKRYSEILSASFTKYAVIKLSMNYFTMIEMAEGRDGQKKKETEDYFKAVSESLDKTLKNNKADEEDIVLLLKLRDDVTRKMKVLTSFTDAMSIFEYAVLRKDPSIANSELDKETIADNMYNYVFQDNDKLVINSKIQSLIAELPVRMTKERFFDIINNTLNIYKGGEKEAVNDFAEMLRTAALIEKPDGFEKLYPELFEKYKKLSEVDYKNIDAGIYDELSADIEEVTEIIDEYVTDYLLIIEVINDSLVTLFTINSADKTLFDDKYETAVKILRSTIEADDIYEASAEFDSLFSNLEGAQEESYEVLANISSNLFDYKTEYGEAIEEAGLENVYERLLKADKLTSTSYFMDLDKEIRIVSDAADEEFIDKIKADLEEGFRKRFDELSVSLRRSVMAKILSVIPVFFNNKEEIREYFVYALDRCSDEREVAASVNAINNIILGE</sequence>
<organism evidence="1 2">
    <name type="scientific">Eubacterium ruminantium</name>
    <dbReference type="NCBI Taxonomy" id="42322"/>
    <lineage>
        <taxon>Bacteria</taxon>
        <taxon>Bacillati</taxon>
        <taxon>Bacillota</taxon>
        <taxon>Clostridia</taxon>
        <taxon>Eubacteriales</taxon>
        <taxon>Eubacteriaceae</taxon>
        <taxon>Eubacterium</taxon>
    </lineage>
</organism>
<dbReference type="RefSeq" id="WP_078786804.1">
    <property type="nucleotide sequence ID" value="NZ_FMTO01000004.1"/>
</dbReference>
<name>A0A1T4LW44_9FIRM</name>
<dbReference type="Proteomes" id="UP000189857">
    <property type="component" value="Unassembled WGS sequence"/>
</dbReference>
<dbReference type="AlphaFoldDB" id="A0A1T4LW44"/>
<evidence type="ECO:0000313" key="2">
    <source>
        <dbReference type="Proteomes" id="UP000189857"/>
    </source>
</evidence>
<proteinExistence type="predicted"/>
<dbReference type="OrthoDB" id="1727081at2"/>
<reference evidence="1 2" key="1">
    <citation type="submission" date="2017-02" db="EMBL/GenBank/DDBJ databases">
        <authorList>
            <person name="Peterson S.W."/>
        </authorList>
    </citation>
    <scope>NUCLEOTIDE SEQUENCE [LARGE SCALE GENOMIC DNA]</scope>
    <source>
        <strain evidence="1 2">ATCC 17233</strain>
    </source>
</reference>
<dbReference type="EMBL" id="FUXA01000006">
    <property type="protein sequence ID" value="SJZ58718.1"/>
    <property type="molecule type" value="Genomic_DNA"/>
</dbReference>
<evidence type="ECO:0000313" key="1">
    <source>
        <dbReference type="EMBL" id="SJZ58718.1"/>
    </source>
</evidence>
<gene>
    <name evidence="1" type="ORF">SAMN02745110_00957</name>
</gene>
<protein>
    <submittedName>
        <fullName evidence="1">Uncharacterized protein</fullName>
    </submittedName>
</protein>
<accession>A0A1T4LW44</accession>
<keyword evidence="2" id="KW-1185">Reference proteome</keyword>